<protein>
    <submittedName>
        <fullName evidence="2">Exo-alpha-sialidase</fullName>
    </submittedName>
</protein>
<dbReference type="SUPFAM" id="SSF50939">
    <property type="entry name" value="Sialidases"/>
    <property type="match status" value="1"/>
</dbReference>
<reference evidence="2" key="1">
    <citation type="submission" date="2020-10" db="EMBL/GenBank/DDBJ databases">
        <title>ChiBAC.</title>
        <authorList>
            <person name="Zenner C."/>
            <person name="Hitch T.C.A."/>
            <person name="Clavel T."/>
        </authorList>
    </citation>
    <scope>NUCLEOTIDE SEQUENCE</scope>
    <source>
        <strain evidence="2">DSM 107454</strain>
    </source>
</reference>
<dbReference type="Gene3D" id="2.120.10.10">
    <property type="match status" value="1"/>
</dbReference>
<comment type="caution">
    <text evidence="2">The sequence shown here is derived from an EMBL/GenBank/DDBJ whole genome shotgun (WGS) entry which is preliminary data.</text>
</comment>
<feature type="domain" description="Sialidase" evidence="1">
    <location>
        <begin position="204"/>
        <end position="403"/>
    </location>
</feature>
<keyword evidence="3" id="KW-1185">Reference proteome</keyword>
<organism evidence="2 3">
    <name type="scientific">Ructibacterium gallinarum</name>
    <dbReference type="NCBI Taxonomy" id="2779355"/>
    <lineage>
        <taxon>Bacteria</taxon>
        <taxon>Bacillati</taxon>
        <taxon>Bacillota</taxon>
        <taxon>Clostridia</taxon>
        <taxon>Eubacteriales</taxon>
        <taxon>Oscillospiraceae</taxon>
        <taxon>Ructibacterium</taxon>
    </lineage>
</organism>
<gene>
    <name evidence="2" type="ORF">INF28_11210</name>
</gene>
<dbReference type="Pfam" id="PF13088">
    <property type="entry name" value="BNR_2"/>
    <property type="match status" value="1"/>
</dbReference>
<evidence type="ECO:0000259" key="1">
    <source>
        <dbReference type="Pfam" id="PF13088"/>
    </source>
</evidence>
<name>A0A9D5LZW3_9FIRM</name>
<evidence type="ECO:0000313" key="2">
    <source>
        <dbReference type="EMBL" id="MBE5041026.1"/>
    </source>
</evidence>
<dbReference type="Proteomes" id="UP000806542">
    <property type="component" value="Unassembled WGS sequence"/>
</dbReference>
<proteinExistence type="predicted"/>
<dbReference type="AlphaFoldDB" id="A0A9D5LZW3"/>
<dbReference type="CDD" id="cd15482">
    <property type="entry name" value="Sialidase_non-viral"/>
    <property type="match status" value="1"/>
</dbReference>
<evidence type="ECO:0000313" key="3">
    <source>
        <dbReference type="Proteomes" id="UP000806542"/>
    </source>
</evidence>
<dbReference type="InterPro" id="IPR011040">
    <property type="entry name" value="Sialidase"/>
</dbReference>
<sequence>MSMERMWSYRPYIPVDEDLTQKYPYICRLSPLRDGVQLEWINNQKGEICLVHVKERQDRYKAQFAASSCAITITGLKERCDYEVWIEGKHQTGEKRLFRTGEVPGTVIHYLHPEDRSYYFSGNYLCSPSIVRSPDGSLLASLDYFGRDRPQNLTSLFRSTDDGKSWKYVTDLFPCFWGKLFVHREKLYMLALSTEYGDLLIGCSEDNGETWRPPAVIARGSCSPYEKGFHRAPCQIITESGRLWTSLEYGSWKQGFSNAVISIDKDADLCKAENWIISEWVRPTNKNCAIEGSLVMDPKGRLLNVLRYQDNRALILKADLQHPDKALQLLGEMSFPMAHSKFEILHQTKGGYISVGNRYPMRNVLSVYTSMDLKTWKLDGEIVNASDTDSSITGFQYPSCLLEGSSMYVAVRTAFNGAHNYHDNNYCTFYKYNLTI</sequence>
<dbReference type="RefSeq" id="WP_226393565.1">
    <property type="nucleotide sequence ID" value="NZ_JADCKB010000031.1"/>
</dbReference>
<dbReference type="InterPro" id="IPR036278">
    <property type="entry name" value="Sialidase_sf"/>
</dbReference>
<accession>A0A9D5LZW3</accession>
<dbReference type="EMBL" id="JADCKB010000031">
    <property type="protein sequence ID" value="MBE5041026.1"/>
    <property type="molecule type" value="Genomic_DNA"/>
</dbReference>